<evidence type="ECO:0000313" key="3">
    <source>
        <dbReference type="Proteomes" id="UP000314294"/>
    </source>
</evidence>
<keyword evidence="3" id="KW-1185">Reference proteome</keyword>
<proteinExistence type="predicted"/>
<sequence>MNSGNVSNNRSQGGGSTAQRHRQVAGANGVELMETSVSQANTRSKVKLPGSLGSQSPYETTGGLLDRG</sequence>
<reference evidence="2 3" key="1">
    <citation type="submission" date="2019-03" db="EMBL/GenBank/DDBJ databases">
        <title>First draft genome of Liparis tanakae, snailfish: a comprehensive survey of snailfish specific genes.</title>
        <authorList>
            <person name="Kim W."/>
            <person name="Song I."/>
            <person name="Jeong J.-H."/>
            <person name="Kim D."/>
            <person name="Kim S."/>
            <person name="Ryu S."/>
            <person name="Song J.Y."/>
            <person name="Lee S.K."/>
        </authorList>
    </citation>
    <scope>NUCLEOTIDE SEQUENCE [LARGE SCALE GENOMIC DNA]</scope>
    <source>
        <tissue evidence="2">Muscle</tissue>
    </source>
</reference>
<feature type="compositionally biased region" description="Polar residues" evidence="1">
    <location>
        <begin position="1"/>
        <end position="11"/>
    </location>
</feature>
<name>A0A4Z2EHT1_9TELE</name>
<dbReference type="Proteomes" id="UP000314294">
    <property type="component" value="Unassembled WGS sequence"/>
</dbReference>
<protein>
    <submittedName>
        <fullName evidence="2">Uncharacterized protein</fullName>
    </submittedName>
</protein>
<accession>A0A4Z2EHT1</accession>
<dbReference type="EMBL" id="SRLO01006818">
    <property type="protein sequence ID" value="TNN28507.1"/>
    <property type="molecule type" value="Genomic_DNA"/>
</dbReference>
<evidence type="ECO:0000256" key="1">
    <source>
        <dbReference type="SAM" id="MobiDB-lite"/>
    </source>
</evidence>
<feature type="region of interest" description="Disordered" evidence="1">
    <location>
        <begin position="1"/>
        <end position="68"/>
    </location>
</feature>
<organism evidence="2 3">
    <name type="scientific">Liparis tanakae</name>
    <name type="common">Tanaka's snailfish</name>
    <dbReference type="NCBI Taxonomy" id="230148"/>
    <lineage>
        <taxon>Eukaryota</taxon>
        <taxon>Metazoa</taxon>
        <taxon>Chordata</taxon>
        <taxon>Craniata</taxon>
        <taxon>Vertebrata</taxon>
        <taxon>Euteleostomi</taxon>
        <taxon>Actinopterygii</taxon>
        <taxon>Neopterygii</taxon>
        <taxon>Teleostei</taxon>
        <taxon>Neoteleostei</taxon>
        <taxon>Acanthomorphata</taxon>
        <taxon>Eupercaria</taxon>
        <taxon>Perciformes</taxon>
        <taxon>Cottioidei</taxon>
        <taxon>Cottales</taxon>
        <taxon>Liparidae</taxon>
        <taxon>Liparis</taxon>
    </lineage>
</organism>
<dbReference type="AlphaFoldDB" id="A0A4Z2EHT1"/>
<evidence type="ECO:0000313" key="2">
    <source>
        <dbReference type="EMBL" id="TNN28507.1"/>
    </source>
</evidence>
<comment type="caution">
    <text evidence="2">The sequence shown here is derived from an EMBL/GenBank/DDBJ whole genome shotgun (WGS) entry which is preliminary data.</text>
</comment>
<gene>
    <name evidence="2" type="ORF">EYF80_061346</name>
</gene>